<feature type="region of interest" description="Disordered" evidence="1">
    <location>
        <begin position="359"/>
        <end position="409"/>
    </location>
</feature>
<evidence type="ECO:0000256" key="1">
    <source>
        <dbReference type="SAM" id="MobiDB-lite"/>
    </source>
</evidence>
<organism evidence="2 3">
    <name type="scientific">Caenorhabditis japonica</name>
    <dbReference type="NCBI Taxonomy" id="281687"/>
    <lineage>
        <taxon>Eukaryota</taxon>
        <taxon>Metazoa</taxon>
        <taxon>Ecdysozoa</taxon>
        <taxon>Nematoda</taxon>
        <taxon>Chromadorea</taxon>
        <taxon>Rhabditida</taxon>
        <taxon>Rhabditina</taxon>
        <taxon>Rhabditomorpha</taxon>
        <taxon>Rhabditoidea</taxon>
        <taxon>Rhabditidae</taxon>
        <taxon>Peloderinae</taxon>
        <taxon>Caenorhabditis</taxon>
    </lineage>
</organism>
<name>A0A8R1EV13_CAEJA</name>
<keyword evidence="3" id="KW-1185">Reference proteome</keyword>
<feature type="compositionally biased region" description="Polar residues" evidence="1">
    <location>
        <begin position="453"/>
        <end position="463"/>
    </location>
</feature>
<evidence type="ECO:0000313" key="3">
    <source>
        <dbReference type="Proteomes" id="UP000005237"/>
    </source>
</evidence>
<reference evidence="3" key="1">
    <citation type="submission" date="2010-08" db="EMBL/GenBank/DDBJ databases">
        <authorList>
            <consortium name="Caenorhabditis japonica Sequencing Consortium"/>
            <person name="Wilson R.K."/>
        </authorList>
    </citation>
    <scope>NUCLEOTIDE SEQUENCE [LARGE SCALE GENOMIC DNA]</scope>
    <source>
        <strain evidence="3">DF5081</strain>
    </source>
</reference>
<feature type="compositionally biased region" description="Polar residues" evidence="1">
    <location>
        <begin position="359"/>
        <end position="372"/>
    </location>
</feature>
<dbReference type="Proteomes" id="UP000005237">
    <property type="component" value="Unassembled WGS sequence"/>
</dbReference>
<feature type="region of interest" description="Disordered" evidence="1">
    <location>
        <begin position="424"/>
        <end position="479"/>
    </location>
</feature>
<feature type="compositionally biased region" description="Basic residues" evidence="1">
    <location>
        <begin position="1"/>
        <end position="12"/>
    </location>
</feature>
<feature type="compositionally biased region" description="Polar residues" evidence="1">
    <location>
        <begin position="280"/>
        <end position="298"/>
    </location>
</feature>
<feature type="compositionally biased region" description="Basic and acidic residues" evidence="1">
    <location>
        <begin position="424"/>
        <end position="442"/>
    </location>
</feature>
<feature type="compositionally biased region" description="Basic and acidic residues" evidence="1">
    <location>
        <begin position="376"/>
        <end position="387"/>
    </location>
</feature>
<accession>A0A8R1EV13</accession>
<proteinExistence type="predicted"/>
<feature type="compositionally biased region" description="Basic and acidic residues" evidence="1">
    <location>
        <begin position="400"/>
        <end position="409"/>
    </location>
</feature>
<feature type="region of interest" description="Disordered" evidence="1">
    <location>
        <begin position="125"/>
        <end position="147"/>
    </location>
</feature>
<sequence>METRTSKKRKRPNSLMTDSGETKTDSLIRAASLSCDSRRIGLVSTQIASNDTVLILNDQTGQSVVVASNQSTRDALASLVQRDSEAEKKDIVSRMATDEIEMRRVMEEQALKFFAEEDARRNVWSPPIRARPQSQQPRKRSSCKSEPFVDPLTISTKEAQTMFLNYLNFAQPEFAKLNYCLAAPNFVKDQSFPVEGSTNPSSILSVSQECVTATAIVVDTSNSVIPPLQELGLSSIPAKASPKKDSRAFFGISRFLEEESTETIELASVSPTKPKKTCVMSKSATNAKKSVNKVSNSPTEKEERPRSVNPKKVTKKTSTAVKEETVTLSGAVNTNDAAAPSVSRETQFPVTKDIPTAVSASNISLQEQQETIRQPLKVEPDDPERSRLFLWAPGTRSNRGRSDSPSHYKTDAELIEFLRKPLEKAREEERQAAQRKLLDPLPKRKPRIKSSAAPASNSNQGMPTEQKFSEQMGDTSCDMASHDYSQFLSTPSDMLLEQQEMESFLQSFDIPNFER</sequence>
<evidence type="ECO:0000313" key="2">
    <source>
        <dbReference type="EnsemblMetazoa" id="CJA42681a.1"/>
    </source>
</evidence>
<feature type="region of interest" description="Disordered" evidence="1">
    <location>
        <begin position="280"/>
        <end position="322"/>
    </location>
</feature>
<reference evidence="2" key="2">
    <citation type="submission" date="2022-06" db="UniProtKB">
        <authorList>
            <consortium name="EnsemblMetazoa"/>
        </authorList>
    </citation>
    <scope>IDENTIFICATION</scope>
    <source>
        <strain evidence="2">DF5081</strain>
    </source>
</reference>
<dbReference type="EnsemblMetazoa" id="CJA42681a.1">
    <property type="protein sequence ID" value="CJA42681a.1"/>
    <property type="gene ID" value="WBGene00218529"/>
</dbReference>
<feature type="region of interest" description="Disordered" evidence="1">
    <location>
        <begin position="1"/>
        <end position="23"/>
    </location>
</feature>
<dbReference type="AlphaFoldDB" id="A0A8R1EV13"/>
<protein>
    <submittedName>
        <fullName evidence="2">Uncharacterized protein</fullName>
    </submittedName>
</protein>